<dbReference type="InterPro" id="IPR039329">
    <property type="entry name" value="SIAE"/>
</dbReference>
<dbReference type="Proteomes" id="UP000632774">
    <property type="component" value="Unassembled WGS sequence"/>
</dbReference>
<proteinExistence type="predicted"/>
<dbReference type="RefSeq" id="WP_194107026.1">
    <property type="nucleotide sequence ID" value="NZ_JADFFM010000002.1"/>
</dbReference>
<evidence type="ECO:0000259" key="3">
    <source>
        <dbReference type="Pfam" id="PF03629"/>
    </source>
</evidence>
<dbReference type="InterPro" id="IPR005181">
    <property type="entry name" value="SASA"/>
</dbReference>
<gene>
    <name evidence="4" type="ORF">IRJ18_14440</name>
</gene>
<keyword evidence="2" id="KW-0732">Signal</keyword>
<evidence type="ECO:0000256" key="2">
    <source>
        <dbReference type="SAM" id="SignalP"/>
    </source>
</evidence>
<sequence>MDKYLCRPKALLSFALLLITCFANAQLKLPNVIGSNMVLQRGQSLPIWGWADKESTVIVSFAGQQKKTQANADGYWKVQLSALKASAAPAQMLIVSGKDSVRLNNILVGEVWVCSGQSNMEYIMKNAYAKPVKTADSVALELSANKPLIRLFKVGKKLGVTDVVTNGWQECNGDALAQFSAAGYFFAKDIQEKLNVPVGMINTTWGGTPIEFWTPTQAYLNDPVYKGEIDETANKLKNLAVGQIYTSMVKPLAPFAIKGFLWYQGENNVIIHDGMHYADKMKTLVKSWRETWGNTKLPFYYVTLAPNYYTHRKDPIKHDSETLPLVWEAQTAALAIPNTEMIPISDLVDDLNNIHPPYKWIVGRRLANLALAKQYGYKGLEYAGPRYKSMKVSDGKISLSFTHAEGLKTSDNQAPNWFEIAGKDGIYKPATAEIKGNKVVLSNPEINDPEHARLGWNEIAQPNLVNSVGLPAMSFRSN</sequence>
<evidence type="ECO:0000313" key="5">
    <source>
        <dbReference type="Proteomes" id="UP000632774"/>
    </source>
</evidence>
<feature type="signal peptide" evidence="2">
    <location>
        <begin position="1"/>
        <end position="25"/>
    </location>
</feature>
<accession>A0ABR9XKH3</accession>
<dbReference type="InterPro" id="IPR036514">
    <property type="entry name" value="SGNH_hydro_sf"/>
</dbReference>
<comment type="caution">
    <text evidence="4">The sequence shown here is derived from an EMBL/GenBank/DDBJ whole genome shotgun (WGS) entry which is preliminary data.</text>
</comment>
<reference evidence="4 5" key="1">
    <citation type="submission" date="2020-10" db="EMBL/GenBank/DDBJ databases">
        <title>Mucilaginibacter mali sp. nov., isolated from rhizosphere soil of apple orchard.</title>
        <authorList>
            <person name="Lee J.-S."/>
            <person name="Kim H.S."/>
            <person name="Kim J.-S."/>
        </authorList>
    </citation>
    <scope>NUCLEOTIDE SEQUENCE [LARGE SCALE GENOMIC DNA]</scope>
    <source>
        <strain evidence="4 5">KCTC 23157</strain>
    </source>
</reference>
<dbReference type="Pfam" id="PF03629">
    <property type="entry name" value="SASA"/>
    <property type="match status" value="1"/>
</dbReference>
<dbReference type="EMBL" id="JADFFM010000002">
    <property type="protein sequence ID" value="MBE9667569.1"/>
    <property type="molecule type" value="Genomic_DNA"/>
</dbReference>
<dbReference type="PANTHER" id="PTHR22901">
    <property type="entry name" value="SIALATE O-ACETYLESTERASE"/>
    <property type="match status" value="1"/>
</dbReference>
<organism evidence="4 5">
    <name type="scientific">Mucilaginibacter boryungensis</name>
    <dbReference type="NCBI Taxonomy" id="768480"/>
    <lineage>
        <taxon>Bacteria</taxon>
        <taxon>Pseudomonadati</taxon>
        <taxon>Bacteroidota</taxon>
        <taxon>Sphingobacteriia</taxon>
        <taxon>Sphingobacteriales</taxon>
        <taxon>Sphingobacteriaceae</taxon>
        <taxon>Mucilaginibacter</taxon>
    </lineage>
</organism>
<evidence type="ECO:0000313" key="4">
    <source>
        <dbReference type="EMBL" id="MBE9667569.1"/>
    </source>
</evidence>
<feature type="domain" description="Sialate O-acetylesterase" evidence="3">
    <location>
        <begin position="110"/>
        <end position="367"/>
    </location>
</feature>
<dbReference type="PANTHER" id="PTHR22901:SF0">
    <property type="entry name" value="SIALATE O-ACETYLESTERASE"/>
    <property type="match status" value="1"/>
</dbReference>
<dbReference type="SUPFAM" id="SSF52266">
    <property type="entry name" value="SGNH hydrolase"/>
    <property type="match status" value="1"/>
</dbReference>
<dbReference type="Gene3D" id="3.40.50.1110">
    <property type="entry name" value="SGNH hydrolase"/>
    <property type="match status" value="1"/>
</dbReference>
<name>A0ABR9XKH3_9SPHI</name>
<keyword evidence="5" id="KW-1185">Reference proteome</keyword>
<protein>
    <submittedName>
        <fullName evidence="4">Sialate O-acetylesterase</fullName>
    </submittedName>
</protein>
<keyword evidence="1" id="KW-0378">Hydrolase</keyword>
<evidence type="ECO:0000256" key="1">
    <source>
        <dbReference type="ARBA" id="ARBA00022801"/>
    </source>
</evidence>
<feature type="chain" id="PRO_5047446198" evidence="2">
    <location>
        <begin position="26"/>
        <end position="478"/>
    </location>
</feature>